<evidence type="ECO:0000259" key="1">
    <source>
        <dbReference type="Pfam" id="PF02627"/>
    </source>
</evidence>
<dbReference type="PANTHER" id="PTHR34846:SF10">
    <property type="entry name" value="CYTOPLASMIC PROTEIN"/>
    <property type="match status" value="1"/>
</dbReference>
<keyword evidence="3" id="KW-1185">Reference proteome</keyword>
<dbReference type="PANTHER" id="PTHR34846">
    <property type="entry name" value="4-CARBOXYMUCONOLACTONE DECARBOXYLASE FAMILY PROTEIN (AFU_ORTHOLOGUE AFUA_6G11590)"/>
    <property type="match status" value="1"/>
</dbReference>
<dbReference type="OrthoDB" id="657225at2"/>
<evidence type="ECO:0000313" key="3">
    <source>
        <dbReference type="Proteomes" id="UP000322244"/>
    </source>
</evidence>
<comment type="caution">
    <text evidence="2">The sequence shown here is derived from an EMBL/GenBank/DDBJ whole genome shotgun (WGS) entry which is preliminary data.</text>
</comment>
<dbReference type="AlphaFoldDB" id="A0A5A7S4P3"/>
<name>A0A5A7S4P3_9NOCA</name>
<dbReference type="InterPro" id="IPR003779">
    <property type="entry name" value="CMD-like"/>
</dbReference>
<gene>
    <name evidence="2" type="ORF">FOY51_19725</name>
</gene>
<proteinExistence type="predicted"/>
<organism evidence="2 3">
    <name type="scientific">Antrihabitans cavernicola</name>
    <dbReference type="NCBI Taxonomy" id="2495913"/>
    <lineage>
        <taxon>Bacteria</taxon>
        <taxon>Bacillati</taxon>
        <taxon>Actinomycetota</taxon>
        <taxon>Actinomycetes</taxon>
        <taxon>Mycobacteriales</taxon>
        <taxon>Nocardiaceae</taxon>
        <taxon>Antrihabitans</taxon>
    </lineage>
</organism>
<dbReference type="GO" id="GO:0051920">
    <property type="term" value="F:peroxiredoxin activity"/>
    <property type="evidence" value="ECO:0007669"/>
    <property type="project" value="InterPro"/>
</dbReference>
<dbReference type="Proteomes" id="UP000322244">
    <property type="component" value="Unassembled WGS sequence"/>
</dbReference>
<feature type="domain" description="Carboxymuconolactone decarboxylase-like" evidence="1">
    <location>
        <begin position="42"/>
        <end position="114"/>
    </location>
</feature>
<evidence type="ECO:0000313" key="2">
    <source>
        <dbReference type="EMBL" id="KAA0021150.1"/>
    </source>
</evidence>
<dbReference type="RefSeq" id="WP_149431983.1">
    <property type="nucleotide sequence ID" value="NZ_VLNY01000011.1"/>
</dbReference>
<dbReference type="InterPro" id="IPR029032">
    <property type="entry name" value="AhpD-like"/>
</dbReference>
<protein>
    <submittedName>
        <fullName evidence="2">Carboxymuconolactone decarboxylase family protein</fullName>
    </submittedName>
</protein>
<dbReference type="EMBL" id="VLNY01000011">
    <property type="protein sequence ID" value="KAA0021150.1"/>
    <property type="molecule type" value="Genomic_DNA"/>
</dbReference>
<dbReference type="SUPFAM" id="SSF69118">
    <property type="entry name" value="AhpD-like"/>
    <property type="match status" value="1"/>
</dbReference>
<sequence length="183" mass="20210">MKFLRKVWHYMKAMGQASGHRTDLMGWLARRPWLLLSTGFYEFSLLASNRVDSKLVALANLKTAGMINCEFCLDIGSALAHSDGVTEQQIRDLPRYKTSAAYNDEEKLVIAFAEAMTVTPAVDLDDLRNQLLAHFSRAQVAELAAAIAWENQRARINQALGVRPMGSAEGMVCAIPDRPAEAG</sequence>
<reference evidence="2 3" key="1">
    <citation type="submission" date="2019-07" db="EMBL/GenBank/DDBJ databases">
        <title>Rhodococcus cavernicolus sp. nov., isolated from a cave.</title>
        <authorList>
            <person name="Lee S.D."/>
        </authorList>
    </citation>
    <scope>NUCLEOTIDE SEQUENCE [LARGE SCALE GENOMIC DNA]</scope>
    <source>
        <strain evidence="2 3">C1-24</strain>
    </source>
</reference>
<dbReference type="Gene3D" id="1.20.1290.10">
    <property type="entry name" value="AhpD-like"/>
    <property type="match status" value="1"/>
</dbReference>
<dbReference type="Pfam" id="PF02627">
    <property type="entry name" value="CMD"/>
    <property type="match status" value="1"/>
</dbReference>
<accession>A0A5A7S4P3</accession>